<dbReference type="InterPro" id="IPR019253">
    <property type="entry name" value="DUF2244_TM"/>
</dbReference>
<gene>
    <name evidence="2" type="ORF">I5731_00275</name>
</gene>
<protein>
    <submittedName>
        <fullName evidence="2">DUF2244 domain-containing protein</fullName>
    </submittedName>
</protein>
<dbReference type="PIRSF" id="PIRSF032162">
    <property type="entry name" value="UCP032162_imp"/>
    <property type="match status" value="1"/>
</dbReference>
<sequence length="171" mass="18408">MTSDTAGAAWTAPFFSARLTPHRSLGPRGFRILMCAVAALCLGVGGLFLTIGAWPVFGFFGLDILIIYVAFRLNYAAARAFEEVHVGAEDLLVRKVGARGETEEIRLHPYWVRLEVKREEDEGVTGLALLSHGRRLEIGAFLNPGDRETFAVALGRALARARSGGALPAGA</sequence>
<organism evidence="2 3">
    <name type="scientific">Methylobrevis albus</name>
    <dbReference type="NCBI Taxonomy" id="2793297"/>
    <lineage>
        <taxon>Bacteria</taxon>
        <taxon>Pseudomonadati</taxon>
        <taxon>Pseudomonadota</taxon>
        <taxon>Alphaproteobacteria</taxon>
        <taxon>Hyphomicrobiales</taxon>
        <taxon>Pleomorphomonadaceae</taxon>
        <taxon>Methylobrevis</taxon>
    </lineage>
</organism>
<dbReference type="EMBL" id="JADZLT010000030">
    <property type="protein sequence ID" value="MBH0236244.1"/>
    <property type="molecule type" value="Genomic_DNA"/>
</dbReference>
<evidence type="ECO:0000256" key="1">
    <source>
        <dbReference type="SAM" id="Phobius"/>
    </source>
</evidence>
<dbReference type="InterPro" id="IPR016990">
    <property type="entry name" value="UCP032162_TM"/>
</dbReference>
<keyword evidence="1" id="KW-1133">Transmembrane helix</keyword>
<dbReference type="Proteomes" id="UP000631694">
    <property type="component" value="Unassembled WGS sequence"/>
</dbReference>
<evidence type="ECO:0000313" key="2">
    <source>
        <dbReference type="EMBL" id="MBH0236244.1"/>
    </source>
</evidence>
<dbReference type="RefSeq" id="WP_197309350.1">
    <property type="nucleotide sequence ID" value="NZ_JADZLT010000030.1"/>
</dbReference>
<keyword evidence="1" id="KW-0812">Transmembrane</keyword>
<keyword evidence="3" id="KW-1185">Reference proteome</keyword>
<accession>A0A931MXR1</accession>
<feature type="transmembrane region" description="Helical" evidence="1">
    <location>
        <begin position="57"/>
        <end position="75"/>
    </location>
</feature>
<dbReference type="Pfam" id="PF10003">
    <property type="entry name" value="DUF2244"/>
    <property type="match status" value="1"/>
</dbReference>
<dbReference type="AlphaFoldDB" id="A0A931MXR1"/>
<proteinExistence type="predicted"/>
<feature type="transmembrane region" description="Helical" evidence="1">
    <location>
        <begin position="32"/>
        <end position="51"/>
    </location>
</feature>
<evidence type="ECO:0000313" key="3">
    <source>
        <dbReference type="Proteomes" id="UP000631694"/>
    </source>
</evidence>
<reference evidence="2" key="1">
    <citation type="submission" date="2020-12" db="EMBL/GenBank/DDBJ databases">
        <title>Methylobrevis albus sp. nov., isolated from fresh water lack sediment.</title>
        <authorList>
            <person name="Zou Q."/>
        </authorList>
    </citation>
    <scope>NUCLEOTIDE SEQUENCE</scope>
    <source>
        <strain evidence="2">L22</strain>
    </source>
</reference>
<name>A0A931MXR1_9HYPH</name>
<keyword evidence="1" id="KW-0472">Membrane</keyword>
<comment type="caution">
    <text evidence="2">The sequence shown here is derived from an EMBL/GenBank/DDBJ whole genome shotgun (WGS) entry which is preliminary data.</text>
</comment>